<proteinExistence type="predicted"/>
<dbReference type="EMBL" id="NESQ01000305">
    <property type="protein sequence ID" value="PUU74350.1"/>
    <property type="molecule type" value="Genomic_DNA"/>
</dbReference>
<dbReference type="AlphaFoldDB" id="A0A2T6ZFS6"/>
<evidence type="ECO:0000313" key="1">
    <source>
        <dbReference type="EMBL" id="PUU74350.1"/>
    </source>
</evidence>
<keyword evidence="2" id="KW-1185">Reference proteome</keyword>
<protein>
    <submittedName>
        <fullName evidence="1">Uncharacterized protein</fullName>
    </submittedName>
</protein>
<name>A0A2T6ZFS6_TUBBO</name>
<dbReference type="STRING" id="42251.A0A2T6ZFS6"/>
<sequence>MANIQEETQAPNRQPNWEIIWQSLRNITDETALIPNVPAFNQGDFLQPLDQIIKDVAALQREQDTIKQRQDAYDNQVAGLLGAIGDLRGEICRQEKHSIARVLNSSAIRYSSTLRPFYGGNGELVPGFPKTLGAAKRLLRPDITRLLSALDLSTDGLMPKVKTRFFEFIGVIHEG</sequence>
<comment type="caution">
    <text evidence="1">The sequence shown here is derived from an EMBL/GenBank/DDBJ whole genome shotgun (WGS) entry which is preliminary data.</text>
</comment>
<reference evidence="1 2" key="1">
    <citation type="submission" date="2017-04" db="EMBL/GenBank/DDBJ databases">
        <title>Draft genome sequence of Tuber borchii Vittad., a whitish edible truffle.</title>
        <authorList>
            <consortium name="DOE Joint Genome Institute"/>
            <person name="Murat C."/>
            <person name="Kuo A."/>
            <person name="Barry K.W."/>
            <person name="Clum A."/>
            <person name="Dockter R.B."/>
            <person name="Fauchery L."/>
            <person name="Iotti M."/>
            <person name="Kohler A."/>
            <person name="Labutti K."/>
            <person name="Lindquist E.A."/>
            <person name="Lipzen A."/>
            <person name="Ohm R.A."/>
            <person name="Wang M."/>
            <person name="Grigoriev I.V."/>
            <person name="Zambonelli A."/>
            <person name="Martin F.M."/>
        </authorList>
    </citation>
    <scope>NUCLEOTIDE SEQUENCE [LARGE SCALE GENOMIC DNA]</scope>
    <source>
        <strain evidence="1 2">Tbo3840</strain>
    </source>
</reference>
<gene>
    <name evidence="1" type="ORF">B9Z19DRAFT_1068274</name>
</gene>
<dbReference type="Proteomes" id="UP000244722">
    <property type="component" value="Unassembled WGS sequence"/>
</dbReference>
<dbReference type="OrthoDB" id="5413892at2759"/>
<evidence type="ECO:0000313" key="2">
    <source>
        <dbReference type="Proteomes" id="UP000244722"/>
    </source>
</evidence>
<accession>A0A2T6ZFS6</accession>
<organism evidence="1 2">
    <name type="scientific">Tuber borchii</name>
    <name type="common">White truffle</name>
    <dbReference type="NCBI Taxonomy" id="42251"/>
    <lineage>
        <taxon>Eukaryota</taxon>
        <taxon>Fungi</taxon>
        <taxon>Dikarya</taxon>
        <taxon>Ascomycota</taxon>
        <taxon>Pezizomycotina</taxon>
        <taxon>Pezizomycetes</taxon>
        <taxon>Pezizales</taxon>
        <taxon>Tuberaceae</taxon>
        <taxon>Tuber</taxon>
    </lineage>
</organism>